<evidence type="ECO:0000256" key="2">
    <source>
        <dbReference type="SAM" id="SignalP"/>
    </source>
</evidence>
<dbReference type="AlphaFoldDB" id="A0A8J6JI10"/>
<sequence length="623" mass="66087">MKKRLLSALVCAALVFGLAAAGFAAEANPTVEEAAQVLSALDIMTGDENGDLHLGKTVTRAEFTKLTVAASAWADSVGPAASVSPYPDVPKSSWAAPYVQVAKEKGMVMGSLSGYFEPDRNITLVEGVTMVLRLLGYQDSDFSGVWGSGQMAMYQSLKLDKNISAGRDDAMTRQDALWLFYHLLTAKNKSGQVYLATLGHTLTAAGEIDRVALVNSVMEGPLVAEGNWQASLPFAASTAKVYRNGKAGSLADVQSLDVVYYSKPMRSLWAWSNKVTGSIQKISPSASSPTSVTVGGQTYTLETSSAAYALSDLGAFQTGDTVTLLLGRSGGVAAVRTPGESAGVTYGVVTGTGNASYQDKDGKSYTASTVYVTATDGNPYSYQWEDKNRKFEAGDMVQITAGDDGFQLKKLSATSLTGRVNAGGTALGGYDFASDVEILDTCGDGAALRVYPSRLAGVSFKDKMVRYYVLNENGEISRMILSDVTGDIHQYGVLTDVTESALGMTLLSSYVYDVAGVPGAYTSKTSIWNLEKGPCQIKMDGKEIGRIYNLTGAELTAVDGNTAVAGARQYTLSDSVAVYELRNKKYYLTDLSRVTGGGYDLTGWYDKAASEGGRIRVIIAEAE</sequence>
<organism evidence="4 5">
    <name type="scientific">Lawsonibacter faecis</name>
    <dbReference type="NCBI Taxonomy" id="2763052"/>
    <lineage>
        <taxon>Bacteria</taxon>
        <taxon>Bacillati</taxon>
        <taxon>Bacillota</taxon>
        <taxon>Clostridia</taxon>
        <taxon>Eubacteriales</taxon>
        <taxon>Oscillospiraceae</taxon>
        <taxon>Lawsonibacter</taxon>
    </lineage>
</organism>
<evidence type="ECO:0000256" key="1">
    <source>
        <dbReference type="ARBA" id="ARBA00022737"/>
    </source>
</evidence>
<keyword evidence="1" id="KW-0677">Repeat</keyword>
<feature type="signal peptide" evidence="2">
    <location>
        <begin position="1"/>
        <end position="24"/>
    </location>
</feature>
<dbReference type="Pfam" id="PF00395">
    <property type="entry name" value="SLH"/>
    <property type="match status" value="1"/>
</dbReference>
<evidence type="ECO:0000313" key="4">
    <source>
        <dbReference type="EMBL" id="MBC5735609.1"/>
    </source>
</evidence>
<dbReference type="RefSeq" id="WP_186918229.1">
    <property type="nucleotide sequence ID" value="NZ_JACOPQ010000001.1"/>
</dbReference>
<dbReference type="PROSITE" id="PS51272">
    <property type="entry name" value="SLH"/>
    <property type="match status" value="1"/>
</dbReference>
<gene>
    <name evidence="4" type="ORF">H8S62_01120</name>
</gene>
<feature type="domain" description="SLH" evidence="3">
    <location>
        <begin position="82"/>
        <end position="145"/>
    </location>
</feature>
<keyword evidence="2" id="KW-0732">Signal</keyword>
<reference evidence="4" key="1">
    <citation type="submission" date="2020-08" db="EMBL/GenBank/DDBJ databases">
        <title>Genome public.</title>
        <authorList>
            <person name="Liu C."/>
            <person name="Sun Q."/>
        </authorList>
    </citation>
    <scope>NUCLEOTIDE SEQUENCE</scope>
    <source>
        <strain evidence="4">NSJ-52</strain>
    </source>
</reference>
<dbReference type="EMBL" id="JACOPQ010000001">
    <property type="protein sequence ID" value="MBC5735609.1"/>
    <property type="molecule type" value="Genomic_DNA"/>
</dbReference>
<accession>A0A8J6JI10</accession>
<protein>
    <submittedName>
        <fullName evidence="4">S-layer homology domain-containing protein</fullName>
    </submittedName>
</protein>
<keyword evidence="5" id="KW-1185">Reference proteome</keyword>
<name>A0A8J6JI10_9FIRM</name>
<evidence type="ECO:0000259" key="3">
    <source>
        <dbReference type="PROSITE" id="PS51272"/>
    </source>
</evidence>
<dbReference type="InterPro" id="IPR001119">
    <property type="entry name" value="SLH_dom"/>
</dbReference>
<proteinExistence type="predicted"/>
<feature type="chain" id="PRO_5035279059" evidence="2">
    <location>
        <begin position="25"/>
        <end position="623"/>
    </location>
</feature>
<evidence type="ECO:0000313" key="5">
    <source>
        <dbReference type="Proteomes" id="UP000607645"/>
    </source>
</evidence>
<dbReference type="Proteomes" id="UP000607645">
    <property type="component" value="Unassembled WGS sequence"/>
</dbReference>
<comment type="caution">
    <text evidence="4">The sequence shown here is derived from an EMBL/GenBank/DDBJ whole genome shotgun (WGS) entry which is preliminary data.</text>
</comment>